<keyword evidence="3 6" id="KW-1133">Transmembrane helix</keyword>
<keyword evidence="2 5" id="KW-0812">Transmembrane</keyword>
<dbReference type="GO" id="GO:0008137">
    <property type="term" value="F:NADH dehydrogenase (ubiquinone) activity"/>
    <property type="evidence" value="ECO:0007669"/>
    <property type="project" value="InterPro"/>
</dbReference>
<evidence type="ECO:0000313" key="9">
    <source>
        <dbReference type="EMBL" id="GLI33611.1"/>
    </source>
</evidence>
<dbReference type="PRINTS" id="PR01434">
    <property type="entry name" value="NADHDHGNASE5"/>
</dbReference>
<dbReference type="GO" id="GO:0003954">
    <property type="term" value="F:NADH dehydrogenase activity"/>
    <property type="evidence" value="ECO:0007669"/>
    <property type="project" value="TreeGrafter"/>
</dbReference>
<feature type="transmembrane region" description="Helical" evidence="6">
    <location>
        <begin position="419"/>
        <end position="444"/>
    </location>
</feature>
<dbReference type="InterPro" id="IPR003945">
    <property type="entry name" value="NU5C-like"/>
</dbReference>
<dbReference type="InterPro" id="IPR018393">
    <property type="entry name" value="NADHpl_OxRdtase_5_subgr"/>
</dbReference>
<dbReference type="AlphaFoldDB" id="A0A9W6D5E7"/>
<dbReference type="GO" id="GO:0015990">
    <property type="term" value="P:electron transport coupled proton transport"/>
    <property type="evidence" value="ECO:0007669"/>
    <property type="project" value="TreeGrafter"/>
</dbReference>
<protein>
    <submittedName>
        <fullName evidence="9">NADH-quinone oxidoreductase subunit L</fullName>
    </submittedName>
</protein>
<dbReference type="InterPro" id="IPR001750">
    <property type="entry name" value="ND/Mrp_TM"/>
</dbReference>
<dbReference type="PANTHER" id="PTHR42829">
    <property type="entry name" value="NADH-UBIQUINONE OXIDOREDUCTASE CHAIN 5"/>
    <property type="match status" value="1"/>
</dbReference>
<evidence type="ECO:0000256" key="2">
    <source>
        <dbReference type="ARBA" id="ARBA00022692"/>
    </source>
</evidence>
<feature type="transmembrane region" description="Helical" evidence="6">
    <location>
        <begin position="381"/>
        <end position="399"/>
    </location>
</feature>
<dbReference type="Proteomes" id="UP001144372">
    <property type="component" value="Unassembled WGS sequence"/>
</dbReference>
<feature type="transmembrane region" description="Helical" evidence="6">
    <location>
        <begin position="258"/>
        <end position="280"/>
    </location>
</feature>
<feature type="transmembrane region" description="Helical" evidence="6">
    <location>
        <begin position="472"/>
        <end position="492"/>
    </location>
</feature>
<accession>A0A9W6D5E7</accession>
<dbReference type="GO" id="GO:0016020">
    <property type="term" value="C:membrane"/>
    <property type="evidence" value="ECO:0007669"/>
    <property type="project" value="UniProtKB-SubCell"/>
</dbReference>
<dbReference type="RefSeq" id="WP_281792709.1">
    <property type="nucleotide sequence ID" value="NZ_BSDR01000001.1"/>
</dbReference>
<name>A0A9W6D5E7_9BACT</name>
<dbReference type="Gene3D" id="1.20.5.2700">
    <property type="match status" value="1"/>
</dbReference>
<proteinExistence type="predicted"/>
<dbReference type="InterPro" id="IPR001516">
    <property type="entry name" value="Proton_antipo_N"/>
</dbReference>
<feature type="transmembrane region" description="Helical" evidence="6">
    <location>
        <begin position="124"/>
        <end position="141"/>
    </location>
</feature>
<dbReference type="Pfam" id="PF00361">
    <property type="entry name" value="Proton_antipo_M"/>
    <property type="match status" value="1"/>
</dbReference>
<dbReference type="NCBIfam" id="TIGR01974">
    <property type="entry name" value="NDH_I_L"/>
    <property type="match status" value="1"/>
</dbReference>
<feature type="transmembrane region" description="Helical" evidence="6">
    <location>
        <begin position="620"/>
        <end position="638"/>
    </location>
</feature>
<gene>
    <name evidence="9" type="ORF">DAMNIGENAA_10440</name>
</gene>
<evidence type="ECO:0000256" key="4">
    <source>
        <dbReference type="ARBA" id="ARBA00023136"/>
    </source>
</evidence>
<keyword evidence="10" id="KW-1185">Reference proteome</keyword>
<dbReference type="GO" id="GO:0012505">
    <property type="term" value="C:endomembrane system"/>
    <property type="evidence" value="ECO:0007669"/>
    <property type="project" value="UniProtKB-SubCell"/>
</dbReference>
<feature type="transmembrane region" description="Helical" evidence="6">
    <location>
        <begin position="221"/>
        <end position="246"/>
    </location>
</feature>
<feature type="transmembrane region" description="Helical" evidence="6">
    <location>
        <begin position="314"/>
        <end position="336"/>
    </location>
</feature>
<evidence type="ECO:0000256" key="5">
    <source>
        <dbReference type="RuleBase" id="RU000320"/>
    </source>
</evidence>
<feature type="transmembrane region" description="Helical" evidence="6">
    <location>
        <begin position="286"/>
        <end position="307"/>
    </location>
</feature>
<dbReference type="GO" id="GO:0042773">
    <property type="term" value="P:ATP synthesis coupled electron transport"/>
    <property type="evidence" value="ECO:0007669"/>
    <property type="project" value="InterPro"/>
</dbReference>
<dbReference type="PRINTS" id="PR01435">
    <property type="entry name" value="NPOXDRDTASE5"/>
</dbReference>
<feature type="transmembrane region" description="Helical" evidence="6">
    <location>
        <begin position="85"/>
        <end position="112"/>
    </location>
</feature>
<organism evidence="9 10">
    <name type="scientific">Desulforhabdus amnigena</name>
    <dbReference type="NCBI Taxonomy" id="40218"/>
    <lineage>
        <taxon>Bacteria</taxon>
        <taxon>Pseudomonadati</taxon>
        <taxon>Thermodesulfobacteriota</taxon>
        <taxon>Syntrophobacteria</taxon>
        <taxon>Syntrophobacterales</taxon>
        <taxon>Syntrophobacteraceae</taxon>
        <taxon>Desulforhabdus</taxon>
    </lineage>
</organism>
<feature type="transmembrane region" description="Helical" evidence="6">
    <location>
        <begin position="12"/>
        <end position="33"/>
    </location>
</feature>
<sequence length="639" mass="70611">MMAASWISDTTLLAVMLATLMPLGSFLVIMVFTRHHPRLSAGLSIFAVTVSLVFSLLLLGSHWAIESPIQYTGRWLVSGEIDIPFGYLLDPVSMLMLCTVAVIGFLIQVYSLGYMAGDPGFSRYYALMSLFLWAMMCLAVSPTLLQLYIFWELVGLSSYFLIGFWYERFSASQAGKKAFVMTRAGDVAMFLGILLILLHLGNLDILEIDSPKMAVHMSPELLTLSALLIFGGIIGKSAQFPLMTWLPDAMQGPTPVSALLHSSTMVAAGVYLFERLFPFFLFSPDAMTFGLTVGTISMLLASTMAMVSRDIKQIWAYSTISQLGYMIMGLDAGAFFSGVFHLTTHAAFKALLFLCSGVFIHTFETNDIFELSKKGARGLKVPMACALIAAGALSGLPPLSGFFSKEIILAGLADLSNPIWLAAALLGAFLTAYYAFRPIFIILFPPSSEKKQKPLSPGFHADHTGSHHGGRYWAMAWPLVILATVTMLLGFMKVPLEHFLTGQTGVLKFHEISHHDWLLYTELILAAGGVVLAWLEFGRPGSAQVGFVERIPALNRLFAERWYMDHFYRYVLDKVVDKGISKLFAQNDNKVIDGAIDGMSKGTVEMGAFLSLLHLGMVQYRLMMVFIVMVLMTIYFFFF</sequence>
<evidence type="ECO:0000256" key="3">
    <source>
        <dbReference type="ARBA" id="ARBA00022989"/>
    </source>
</evidence>
<dbReference type="EMBL" id="BSDR01000001">
    <property type="protein sequence ID" value="GLI33611.1"/>
    <property type="molecule type" value="Genomic_DNA"/>
</dbReference>
<evidence type="ECO:0000259" key="8">
    <source>
        <dbReference type="Pfam" id="PF00662"/>
    </source>
</evidence>
<feature type="domain" description="NADH-Ubiquinone oxidoreductase (complex I) chain 5 N-terminal" evidence="8">
    <location>
        <begin position="75"/>
        <end position="125"/>
    </location>
</feature>
<comment type="caution">
    <text evidence="9">The sequence shown here is derived from an EMBL/GenBank/DDBJ whole genome shotgun (WGS) entry which is preliminary data.</text>
</comment>
<feature type="transmembrane region" description="Helical" evidence="6">
    <location>
        <begin position="342"/>
        <end position="360"/>
    </location>
</feature>
<reference evidence="9" key="1">
    <citation type="submission" date="2022-12" db="EMBL/GenBank/DDBJ databases">
        <title>Reference genome sequencing for broad-spectrum identification of bacterial and archaeal isolates by mass spectrometry.</title>
        <authorList>
            <person name="Sekiguchi Y."/>
            <person name="Tourlousse D.M."/>
        </authorList>
    </citation>
    <scope>NUCLEOTIDE SEQUENCE</scope>
    <source>
        <strain evidence="9">ASRB1</strain>
    </source>
</reference>
<evidence type="ECO:0000259" key="7">
    <source>
        <dbReference type="Pfam" id="PF00361"/>
    </source>
</evidence>
<feature type="transmembrane region" description="Helical" evidence="6">
    <location>
        <begin position="147"/>
        <end position="166"/>
    </location>
</feature>
<keyword evidence="4 6" id="KW-0472">Membrane</keyword>
<evidence type="ECO:0000256" key="1">
    <source>
        <dbReference type="ARBA" id="ARBA00004127"/>
    </source>
</evidence>
<dbReference type="PANTHER" id="PTHR42829:SF2">
    <property type="entry name" value="NADH-UBIQUINONE OXIDOREDUCTASE CHAIN 5"/>
    <property type="match status" value="1"/>
</dbReference>
<feature type="transmembrane region" description="Helical" evidence="6">
    <location>
        <begin position="45"/>
        <end position="65"/>
    </location>
</feature>
<evidence type="ECO:0000313" key="10">
    <source>
        <dbReference type="Proteomes" id="UP001144372"/>
    </source>
</evidence>
<feature type="transmembrane region" description="Helical" evidence="6">
    <location>
        <begin position="178"/>
        <end position="201"/>
    </location>
</feature>
<comment type="subcellular location">
    <subcellularLocation>
        <location evidence="1">Endomembrane system</location>
        <topology evidence="1">Multi-pass membrane protein</topology>
    </subcellularLocation>
    <subcellularLocation>
        <location evidence="5">Membrane</location>
        <topology evidence="5">Multi-pass membrane protein</topology>
    </subcellularLocation>
</comment>
<feature type="domain" description="NADH:quinone oxidoreductase/Mrp antiporter transmembrane" evidence="7">
    <location>
        <begin position="142"/>
        <end position="431"/>
    </location>
</feature>
<dbReference type="Pfam" id="PF00662">
    <property type="entry name" value="Proton_antipo_N"/>
    <property type="match status" value="1"/>
</dbReference>
<evidence type="ECO:0000256" key="6">
    <source>
        <dbReference type="SAM" id="Phobius"/>
    </source>
</evidence>